<reference evidence="1 2" key="2">
    <citation type="submission" date="2020-06" db="EMBL/GenBank/DDBJ databases">
        <title>Halomonas songnenensis sp. nov., a moderately halophilic bacterium isolated from saline and alkaline soils.</title>
        <authorList>
            <person name="Jiang J."/>
            <person name="Pan Y."/>
        </authorList>
    </citation>
    <scope>NUCLEOTIDE SEQUENCE [LARGE SCALE GENOMIC DNA]</scope>
    <source>
        <strain evidence="1 2">TBZ9</strain>
    </source>
</reference>
<proteinExistence type="predicted"/>
<dbReference type="Proteomes" id="UP000588806">
    <property type="component" value="Unassembled WGS sequence"/>
</dbReference>
<dbReference type="RefSeq" id="WP_171702607.1">
    <property type="nucleotide sequence ID" value="NZ_JABFHI010000004.1"/>
</dbReference>
<sequence length="66" mass="7406">MKYQLADLRNGPHGDIFDTPEAATAALHKAINEEAEANIRDSDMLPDEAYAQARDTYWVVDVVESR</sequence>
<evidence type="ECO:0000313" key="1">
    <source>
        <dbReference type="EMBL" id="NOG32146.1"/>
    </source>
</evidence>
<protein>
    <submittedName>
        <fullName evidence="1">Uncharacterized protein</fullName>
    </submittedName>
</protein>
<keyword evidence="2" id="KW-1185">Reference proteome</keyword>
<name>A0A7Y3XBC5_9GAMM</name>
<reference evidence="1 2" key="1">
    <citation type="submission" date="2020-05" db="EMBL/GenBank/DDBJ databases">
        <authorList>
            <person name="Ruan W."/>
            <person name="Jeon C.O."/>
            <person name="Chun B.H."/>
        </authorList>
    </citation>
    <scope>NUCLEOTIDE SEQUENCE [LARGE SCALE GENOMIC DNA]</scope>
    <source>
        <strain evidence="1 2">TBZ9</strain>
    </source>
</reference>
<gene>
    <name evidence="1" type="ORF">HLB35_10955</name>
</gene>
<accession>A0A7Y3XBC5</accession>
<organism evidence="1 2">
    <name type="scientific">Vreelandella azerica</name>
    <dbReference type="NCBI Taxonomy" id="2732867"/>
    <lineage>
        <taxon>Bacteria</taxon>
        <taxon>Pseudomonadati</taxon>
        <taxon>Pseudomonadota</taxon>
        <taxon>Gammaproteobacteria</taxon>
        <taxon>Oceanospirillales</taxon>
        <taxon>Halomonadaceae</taxon>
        <taxon>Vreelandella</taxon>
    </lineage>
</organism>
<evidence type="ECO:0000313" key="2">
    <source>
        <dbReference type="Proteomes" id="UP000588806"/>
    </source>
</evidence>
<comment type="caution">
    <text evidence="1">The sequence shown here is derived from an EMBL/GenBank/DDBJ whole genome shotgun (WGS) entry which is preliminary data.</text>
</comment>
<dbReference type="AlphaFoldDB" id="A0A7Y3XBC5"/>
<dbReference type="EMBL" id="JABFHI010000004">
    <property type="protein sequence ID" value="NOG32146.1"/>
    <property type="molecule type" value="Genomic_DNA"/>
</dbReference>